<evidence type="ECO:0000313" key="2">
    <source>
        <dbReference type="EMBL" id="MFD0629511.1"/>
    </source>
</evidence>
<proteinExistence type="predicted"/>
<sequence>MWESEIKEAILDNPIWVRVQDGTLYPTPTMDAPACTGATPTPGPAPRHADRPPPGRGAAHALTYDDKGDVLNGEPELEKFLQLKHQTGTRLNRRLLENARANGPDKLSLLTRLRLGRPEPS</sequence>
<feature type="region of interest" description="Disordered" evidence="1">
    <location>
        <begin position="28"/>
        <end position="61"/>
    </location>
</feature>
<name>A0ABW2X9G2_9ACTN</name>
<dbReference type="EMBL" id="JBHTGL010000008">
    <property type="protein sequence ID" value="MFD0629511.1"/>
    <property type="molecule type" value="Genomic_DNA"/>
</dbReference>
<reference evidence="3" key="1">
    <citation type="journal article" date="2019" name="Int. J. Syst. Evol. Microbiol.">
        <title>The Global Catalogue of Microorganisms (GCM) 10K type strain sequencing project: providing services to taxonomists for standard genome sequencing and annotation.</title>
        <authorList>
            <consortium name="The Broad Institute Genomics Platform"/>
            <consortium name="The Broad Institute Genome Sequencing Center for Infectious Disease"/>
            <person name="Wu L."/>
            <person name="Ma J."/>
        </authorList>
    </citation>
    <scope>NUCLEOTIDE SEQUENCE [LARGE SCALE GENOMIC DNA]</scope>
    <source>
        <strain evidence="3">JCM 12607</strain>
    </source>
</reference>
<protein>
    <submittedName>
        <fullName evidence="2">Uncharacterized protein</fullName>
    </submittedName>
</protein>
<accession>A0ABW2X9G2</accession>
<dbReference type="Proteomes" id="UP001596915">
    <property type="component" value="Unassembled WGS sequence"/>
</dbReference>
<keyword evidence="3" id="KW-1185">Reference proteome</keyword>
<gene>
    <name evidence="2" type="ORF">ACFQ2K_49750</name>
</gene>
<evidence type="ECO:0000313" key="3">
    <source>
        <dbReference type="Proteomes" id="UP001596915"/>
    </source>
</evidence>
<comment type="caution">
    <text evidence="2">The sequence shown here is derived from an EMBL/GenBank/DDBJ whole genome shotgun (WGS) entry which is preliminary data.</text>
</comment>
<evidence type="ECO:0000256" key="1">
    <source>
        <dbReference type="SAM" id="MobiDB-lite"/>
    </source>
</evidence>
<organism evidence="2 3">
    <name type="scientific">Streptomyces sanglieri</name>
    <dbReference type="NCBI Taxonomy" id="193460"/>
    <lineage>
        <taxon>Bacteria</taxon>
        <taxon>Bacillati</taxon>
        <taxon>Actinomycetota</taxon>
        <taxon>Actinomycetes</taxon>
        <taxon>Kitasatosporales</taxon>
        <taxon>Streptomycetaceae</taxon>
        <taxon>Streptomyces</taxon>
    </lineage>
</organism>